<dbReference type="AlphaFoldDB" id="A0A6A6ENW5"/>
<name>A0A6A6ENW5_9PEZI</name>
<reference evidence="7" key="1">
    <citation type="journal article" date="2020" name="Stud. Mycol.">
        <title>101 Dothideomycetes genomes: a test case for predicting lifestyles and emergence of pathogens.</title>
        <authorList>
            <person name="Haridas S."/>
            <person name="Albert R."/>
            <person name="Binder M."/>
            <person name="Bloem J."/>
            <person name="Labutti K."/>
            <person name="Salamov A."/>
            <person name="Andreopoulos B."/>
            <person name="Baker S."/>
            <person name="Barry K."/>
            <person name="Bills G."/>
            <person name="Bluhm B."/>
            <person name="Cannon C."/>
            <person name="Castanera R."/>
            <person name="Culley D."/>
            <person name="Daum C."/>
            <person name="Ezra D."/>
            <person name="Gonzalez J."/>
            <person name="Henrissat B."/>
            <person name="Kuo A."/>
            <person name="Liang C."/>
            <person name="Lipzen A."/>
            <person name="Lutzoni F."/>
            <person name="Magnuson J."/>
            <person name="Mondo S."/>
            <person name="Nolan M."/>
            <person name="Ohm R."/>
            <person name="Pangilinan J."/>
            <person name="Park H.-J."/>
            <person name="Ramirez L."/>
            <person name="Alfaro M."/>
            <person name="Sun H."/>
            <person name="Tritt A."/>
            <person name="Yoshinaga Y."/>
            <person name="Zwiers L.-H."/>
            <person name="Turgeon B."/>
            <person name="Goodwin S."/>
            <person name="Spatafora J."/>
            <person name="Crous P."/>
            <person name="Grigoriev I."/>
        </authorList>
    </citation>
    <scope>NUCLEOTIDE SEQUENCE</scope>
    <source>
        <strain evidence="7">CBS 207.26</strain>
    </source>
</reference>
<keyword evidence="8" id="KW-1185">Reference proteome</keyword>
<evidence type="ECO:0000313" key="7">
    <source>
        <dbReference type="EMBL" id="KAF2192662.1"/>
    </source>
</evidence>
<dbReference type="Proteomes" id="UP000800200">
    <property type="component" value="Unassembled WGS sequence"/>
</dbReference>
<feature type="region of interest" description="Disordered" evidence="5">
    <location>
        <begin position="205"/>
        <end position="267"/>
    </location>
</feature>
<dbReference type="PANTHER" id="PTHR15549:SF26">
    <property type="entry name" value="AXIAL BUDDING PATTERN PROTEIN 2-RELATED"/>
    <property type="match status" value="1"/>
</dbReference>
<evidence type="ECO:0000313" key="8">
    <source>
        <dbReference type="Proteomes" id="UP000800200"/>
    </source>
</evidence>
<evidence type="ECO:0000256" key="4">
    <source>
        <dbReference type="ARBA" id="ARBA00023136"/>
    </source>
</evidence>
<feature type="region of interest" description="Disordered" evidence="5">
    <location>
        <begin position="293"/>
        <end position="345"/>
    </location>
</feature>
<feature type="transmembrane region" description="Helical" evidence="6">
    <location>
        <begin position="175"/>
        <end position="201"/>
    </location>
</feature>
<protein>
    <submittedName>
        <fullName evidence="7">Uncharacterized protein</fullName>
    </submittedName>
</protein>
<feature type="compositionally biased region" description="Basic and acidic residues" evidence="5">
    <location>
        <begin position="209"/>
        <end position="219"/>
    </location>
</feature>
<dbReference type="EMBL" id="ML994615">
    <property type="protein sequence ID" value="KAF2192662.1"/>
    <property type="molecule type" value="Genomic_DNA"/>
</dbReference>
<organism evidence="7 8">
    <name type="scientific">Zopfia rhizophila CBS 207.26</name>
    <dbReference type="NCBI Taxonomy" id="1314779"/>
    <lineage>
        <taxon>Eukaryota</taxon>
        <taxon>Fungi</taxon>
        <taxon>Dikarya</taxon>
        <taxon>Ascomycota</taxon>
        <taxon>Pezizomycotina</taxon>
        <taxon>Dothideomycetes</taxon>
        <taxon>Dothideomycetes incertae sedis</taxon>
        <taxon>Zopfiaceae</taxon>
        <taxon>Zopfia</taxon>
    </lineage>
</organism>
<comment type="subcellular location">
    <subcellularLocation>
        <location evidence="1">Membrane</location>
        <topology evidence="1">Single-pass membrane protein</topology>
    </subcellularLocation>
</comment>
<dbReference type="OrthoDB" id="3692311at2759"/>
<feature type="region of interest" description="Disordered" evidence="5">
    <location>
        <begin position="123"/>
        <end position="170"/>
    </location>
</feature>
<sequence length="376" mass="40031">MSLYRKREDYGFSCSSGGQWYACGYGSYFVGCCGSDPCKTGCSKGNLQPASFDEDAYSKFPDANCPSGSEFYTCALNGDTFLGCCKSKPCKAGFCPKSDLEPAYLGDPNIMSQYSATGASTAARSSTATSRSSRSTSTAATTLSSEISSTASPPTSATPESAVVTVESKSDNKPVAAIAGGAAGGGIGLAVIIGLLIYHILHAKRSRKEHSDQVERRLSDLPTIMSEKPSGGAPADDSAPPGYSSPTPGYVYQRSSPPAPPPQSEYDYYNNIHRHELPAGVAALSPTNSIARKPISSHRLSELSGETARISELESPQHSPNPQSPPQSPRSTRLDEPNWMTYPLHSRNHSGQAQAMWISQEGYWRDQPEIRGYPGV</sequence>
<proteinExistence type="predicted"/>
<dbReference type="PANTHER" id="PTHR15549">
    <property type="entry name" value="PAIRED IMMUNOGLOBULIN-LIKE TYPE 2 RECEPTOR"/>
    <property type="match status" value="1"/>
</dbReference>
<gene>
    <name evidence="7" type="ORF">K469DRAFT_621189</name>
</gene>
<evidence type="ECO:0000256" key="6">
    <source>
        <dbReference type="SAM" id="Phobius"/>
    </source>
</evidence>
<keyword evidence="4 6" id="KW-0472">Membrane</keyword>
<feature type="compositionally biased region" description="Low complexity" evidence="5">
    <location>
        <begin position="123"/>
        <end position="162"/>
    </location>
</feature>
<evidence type="ECO:0000256" key="2">
    <source>
        <dbReference type="ARBA" id="ARBA00022692"/>
    </source>
</evidence>
<dbReference type="GO" id="GO:0016020">
    <property type="term" value="C:membrane"/>
    <property type="evidence" value="ECO:0007669"/>
    <property type="project" value="UniProtKB-SubCell"/>
</dbReference>
<keyword evidence="3 6" id="KW-1133">Transmembrane helix</keyword>
<accession>A0A6A6ENW5</accession>
<evidence type="ECO:0000256" key="5">
    <source>
        <dbReference type="SAM" id="MobiDB-lite"/>
    </source>
</evidence>
<evidence type="ECO:0000256" key="3">
    <source>
        <dbReference type="ARBA" id="ARBA00022989"/>
    </source>
</evidence>
<dbReference type="GO" id="GO:0071944">
    <property type="term" value="C:cell periphery"/>
    <property type="evidence" value="ECO:0007669"/>
    <property type="project" value="UniProtKB-ARBA"/>
</dbReference>
<keyword evidence="2 6" id="KW-0812">Transmembrane</keyword>
<dbReference type="InterPro" id="IPR051694">
    <property type="entry name" value="Immunoregulatory_rcpt-like"/>
</dbReference>
<evidence type="ECO:0000256" key="1">
    <source>
        <dbReference type="ARBA" id="ARBA00004167"/>
    </source>
</evidence>